<evidence type="ECO:0000313" key="2">
    <source>
        <dbReference type="Proteomes" id="UP000308744"/>
    </source>
</evidence>
<keyword evidence="1" id="KW-0238">DNA-binding</keyword>
<evidence type="ECO:0000313" key="1">
    <source>
        <dbReference type="EMBL" id="TKI53608.1"/>
    </source>
</evidence>
<proteinExistence type="predicted"/>
<dbReference type="AlphaFoldDB" id="A0A4U2XZX7"/>
<dbReference type="GO" id="GO:0003677">
    <property type="term" value="F:DNA binding"/>
    <property type="evidence" value="ECO:0007669"/>
    <property type="project" value="UniProtKB-KW"/>
</dbReference>
<accession>A0A4U2XZX7</accession>
<dbReference type="RefSeq" id="WP_107896284.1">
    <property type="nucleotide sequence ID" value="NZ_PYWM01000019.1"/>
</dbReference>
<dbReference type="EMBL" id="SZPU01000105">
    <property type="protein sequence ID" value="TKI53608.1"/>
    <property type="molecule type" value="Genomic_DNA"/>
</dbReference>
<protein>
    <submittedName>
        <fullName evidence="1">DNA-binding protein</fullName>
    </submittedName>
</protein>
<sequence>MINVNFDSAELRALIREEMRAALNDLDWQVRPLPPMLTRNELKQLLRIGNTKTSELLGREDFPVLREAGVLIPTHLFMRWVEDHTEWVEQNVKPFRSIG</sequence>
<dbReference type="Proteomes" id="UP000308744">
    <property type="component" value="Unassembled WGS sequence"/>
</dbReference>
<comment type="caution">
    <text evidence="1">The sequence shown here is derived from an EMBL/GenBank/DDBJ whole genome shotgun (WGS) entry which is preliminary data.</text>
</comment>
<organism evidence="1 2">
    <name type="scientific">Lysinibacillus mangiferihumi</name>
    <dbReference type="NCBI Taxonomy" id="1130819"/>
    <lineage>
        <taxon>Bacteria</taxon>
        <taxon>Bacillati</taxon>
        <taxon>Bacillota</taxon>
        <taxon>Bacilli</taxon>
        <taxon>Bacillales</taxon>
        <taxon>Bacillaceae</taxon>
        <taxon>Lysinibacillus</taxon>
    </lineage>
</organism>
<gene>
    <name evidence="1" type="ORF">FC756_22935</name>
</gene>
<keyword evidence="2" id="KW-1185">Reference proteome</keyword>
<reference evidence="1 2" key="1">
    <citation type="submission" date="2019-04" db="EMBL/GenBank/DDBJ databases">
        <title>Lysinibacillus genome sequencing.</title>
        <authorList>
            <person name="Dunlap C."/>
        </authorList>
    </citation>
    <scope>NUCLEOTIDE SEQUENCE [LARGE SCALE GENOMIC DNA]</scope>
    <source>
        <strain evidence="1 2">CCTCC AB 2010389</strain>
    </source>
</reference>
<name>A0A4U2XZX7_9BACI</name>